<keyword evidence="2" id="KW-0472">Membrane</keyword>
<feature type="region of interest" description="Disordered" evidence="1">
    <location>
        <begin position="54"/>
        <end position="89"/>
    </location>
</feature>
<reference evidence="3 4" key="1">
    <citation type="journal article" date="2021" name="MBio">
        <title>A New Model Trypanosomatid, Novymonas esmeraldas: Genomic Perception of Its 'Candidatus Pandoraea novymonadis' Endosymbiont.</title>
        <authorList>
            <person name="Zakharova A."/>
            <person name="Saura A."/>
            <person name="Butenko A."/>
            <person name="Podesvova L."/>
            <person name="Warmusova S."/>
            <person name="Kostygov A.Y."/>
            <person name="Nenarokova A."/>
            <person name="Lukes J."/>
            <person name="Opperdoes F.R."/>
            <person name="Yurchenko V."/>
        </authorList>
    </citation>
    <scope>NUCLEOTIDE SEQUENCE [LARGE SCALE GENOMIC DNA]</scope>
    <source>
        <strain evidence="3 4">E262AT.01</strain>
    </source>
</reference>
<dbReference type="Proteomes" id="UP001430356">
    <property type="component" value="Unassembled WGS sequence"/>
</dbReference>
<protein>
    <recommendedName>
        <fullName evidence="5">Secreted protein</fullName>
    </recommendedName>
</protein>
<feature type="transmembrane region" description="Helical" evidence="2">
    <location>
        <begin position="6"/>
        <end position="30"/>
    </location>
</feature>
<accession>A0AAW0EY03</accession>
<comment type="caution">
    <text evidence="3">The sequence shown here is derived from an EMBL/GenBank/DDBJ whole genome shotgun (WGS) entry which is preliminary data.</text>
</comment>
<evidence type="ECO:0000313" key="3">
    <source>
        <dbReference type="EMBL" id="KAK7199255.1"/>
    </source>
</evidence>
<feature type="compositionally biased region" description="Basic and acidic residues" evidence="1">
    <location>
        <begin position="65"/>
        <end position="78"/>
    </location>
</feature>
<evidence type="ECO:0000313" key="4">
    <source>
        <dbReference type="Proteomes" id="UP001430356"/>
    </source>
</evidence>
<keyword evidence="2" id="KW-0812">Transmembrane</keyword>
<gene>
    <name evidence="3" type="ORF">NESM_000896300</name>
</gene>
<evidence type="ECO:0000256" key="2">
    <source>
        <dbReference type="SAM" id="Phobius"/>
    </source>
</evidence>
<keyword evidence="2" id="KW-1133">Transmembrane helix</keyword>
<evidence type="ECO:0000256" key="1">
    <source>
        <dbReference type="SAM" id="MobiDB-lite"/>
    </source>
</evidence>
<proteinExistence type="predicted"/>
<name>A0AAW0EY03_9TRYP</name>
<sequence>MLEYVFFVFVAVGGVAISAVILVCCCGRCFKRKPEEESNDPVAGEPVEAGNVFAYDYGNTGAGREPYHPHDYNGEHQQPRRHRNGSAHERPVTAIVARRGPHVGTVVPDGPNESTPYGCEAVQYGEAVYVAHPNGDGAATGDAAPQLKPESHP</sequence>
<feature type="region of interest" description="Disordered" evidence="1">
    <location>
        <begin position="133"/>
        <end position="153"/>
    </location>
</feature>
<organism evidence="3 4">
    <name type="scientific">Novymonas esmeraldas</name>
    <dbReference type="NCBI Taxonomy" id="1808958"/>
    <lineage>
        <taxon>Eukaryota</taxon>
        <taxon>Discoba</taxon>
        <taxon>Euglenozoa</taxon>
        <taxon>Kinetoplastea</taxon>
        <taxon>Metakinetoplastina</taxon>
        <taxon>Trypanosomatida</taxon>
        <taxon>Trypanosomatidae</taxon>
        <taxon>Novymonas</taxon>
    </lineage>
</organism>
<evidence type="ECO:0008006" key="5">
    <source>
        <dbReference type="Google" id="ProtNLM"/>
    </source>
</evidence>
<dbReference type="AlphaFoldDB" id="A0AAW0EY03"/>
<dbReference type="EMBL" id="JAECZO010000260">
    <property type="protein sequence ID" value="KAK7199255.1"/>
    <property type="molecule type" value="Genomic_DNA"/>
</dbReference>
<keyword evidence="4" id="KW-1185">Reference proteome</keyword>